<dbReference type="EMBL" id="QXDL01000037">
    <property type="protein sequence ID" value="RIH87284.1"/>
    <property type="molecule type" value="Genomic_DNA"/>
</dbReference>
<organism evidence="1 2">
    <name type="scientific">Calidithermus terrae</name>
    <dbReference type="NCBI Taxonomy" id="1408545"/>
    <lineage>
        <taxon>Bacteria</taxon>
        <taxon>Thermotogati</taxon>
        <taxon>Deinococcota</taxon>
        <taxon>Deinococci</taxon>
        <taxon>Thermales</taxon>
        <taxon>Thermaceae</taxon>
        <taxon>Calidithermus</taxon>
    </lineage>
</organism>
<comment type="caution">
    <text evidence="1">The sequence shown here is derived from an EMBL/GenBank/DDBJ whole genome shotgun (WGS) entry which is preliminary data.</text>
</comment>
<sequence>MTDLHTLGDAGAVDPPPGAGRVAQALAGLEAWLQTLRQPGGYAGPVAHWWSNRFRYTGPGLDWRYEGILAGYALLLKKTGEARWRERLEQAAADLIRGQNPDGTYKASRFELNPGPLGTPHEAAATLGLLLALEGLPDPAAALRAARRNLDALIARLYLPEEKAFRDRVPNKLCTLAQALLAYAEASGEEPYLEYARAALEQALRYQVREGFVRGATHQYAPTPEAGDERFFPYYQARCVPPLAEGARVLGEGRYLEAAHAVLEFVERTREGASWPMVLYPSGRRGELRFLAGMADVLLAYRRLGRPLPAEPLGALLAAQYPSGGFPTFFMARPDHRAATAVAGWNDKVFRLLAELLPDGRPLPAAQVAPAEVPVWIEGKEARMLETPEFLRFERKGAVLYEWAKPEPWARVVTLPFERR</sequence>
<dbReference type="GO" id="GO:0005975">
    <property type="term" value="P:carbohydrate metabolic process"/>
    <property type="evidence" value="ECO:0007669"/>
    <property type="project" value="InterPro"/>
</dbReference>
<reference evidence="1 2" key="1">
    <citation type="submission" date="2018-08" db="EMBL/GenBank/DDBJ databases">
        <title>Meiothermus terrae DSM 26712 genome sequencing project.</title>
        <authorList>
            <person name="Da Costa M.S."/>
            <person name="Albuquerque L."/>
            <person name="Raposo P."/>
            <person name="Froufe H.J.C."/>
            <person name="Barroso C.S."/>
            <person name="Egas C."/>
        </authorList>
    </citation>
    <scope>NUCLEOTIDE SEQUENCE [LARGE SCALE GENOMIC DNA]</scope>
    <source>
        <strain evidence="1 2">DSM 26712</strain>
    </source>
</reference>
<dbReference type="Proteomes" id="UP000265715">
    <property type="component" value="Unassembled WGS sequence"/>
</dbReference>
<evidence type="ECO:0000313" key="1">
    <source>
        <dbReference type="EMBL" id="RIH87284.1"/>
    </source>
</evidence>
<keyword evidence="2" id="KW-1185">Reference proteome</keyword>
<gene>
    <name evidence="1" type="ORF">Mterra_01222</name>
</gene>
<accession>A0A399ERK8</accession>
<evidence type="ECO:0000313" key="2">
    <source>
        <dbReference type="Proteomes" id="UP000265715"/>
    </source>
</evidence>
<dbReference type="AlphaFoldDB" id="A0A399ERK8"/>
<dbReference type="InterPro" id="IPR008928">
    <property type="entry name" value="6-hairpin_glycosidase_sf"/>
</dbReference>
<dbReference type="SUPFAM" id="SSF48208">
    <property type="entry name" value="Six-hairpin glycosidases"/>
    <property type="match status" value="1"/>
</dbReference>
<protein>
    <submittedName>
        <fullName evidence="1">Uncharacterized protein</fullName>
    </submittedName>
</protein>
<name>A0A399ERK8_9DEIN</name>
<proteinExistence type="predicted"/>
<dbReference type="RefSeq" id="WP_245971543.1">
    <property type="nucleotide sequence ID" value="NZ_QXDL01000037.1"/>
</dbReference>